<dbReference type="EMBL" id="KB468113">
    <property type="protein sequence ID" value="PCH41323.1"/>
    <property type="molecule type" value="Genomic_DNA"/>
</dbReference>
<evidence type="ECO:0000256" key="1">
    <source>
        <dbReference type="SAM" id="MobiDB-lite"/>
    </source>
</evidence>
<dbReference type="AlphaFoldDB" id="A0A2H3JN45"/>
<feature type="region of interest" description="Disordered" evidence="1">
    <location>
        <begin position="97"/>
        <end position="123"/>
    </location>
</feature>
<dbReference type="InterPro" id="IPR032053">
    <property type="entry name" value="Ribosomal_mS34"/>
</dbReference>
<dbReference type="Proteomes" id="UP000218811">
    <property type="component" value="Unassembled WGS sequence"/>
</dbReference>
<name>A0A2H3JN45_WOLCO</name>
<dbReference type="Pfam" id="PF16053">
    <property type="entry name" value="MRP-S34"/>
    <property type="match status" value="1"/>
</dbReference>
<gene>
    <name evidence="2" type="ORF">WOLCODRAFT_69488</name>
</gene>
<dbReference type="GO" id="GO:0005739">
    <property type="term" value="C:mitochondrion"/>
    <property type="evidence" value="ECO:0007669"/>
    <property type="project" value="InterPro"/>
</dbReference>
<proteinExistence type="predicted"/>
<reference evidence="2 3" key="1">
    <citation type="journal article" date="2012" name="Science">
        <title>The Paleozoic origin of enzymatic lignin decomposition reconstructed from 31 fungal genomes.</title>
        <authorList>
            <person name="Floudas D."/>
            <person name="Binder M."/>
            <person name="Riley R."/>
            <person name="Barry K."/>
            <person name="Blanchette R.A."/>
            <person name="Henrissat B."/>
            <person name="Martinez A.T."/>
            <person name="Otillar R."/>
            <person name="Spatafora J.W."/>
            <person name="Yadav J.S."/>
            <person name="Aerts A."/>
            <person name="Benoit I."/>
            <person name="Boyd A."/>
            <person name="Carlson A."/>
            <person name="Copeland A."/>
            <person name="Coutinho P.M."/>
            <person name="de Vries R.P."/>
            <person name="Ferreira P."/>
            <person name="Findley K."/>
            <person name="Foster B."/>
            <person name="Gaskell J."/>
            <person name="Glotzer D."/>
            <person name="Gorecki P."/>
            <person name="Heitman J."/>
            <person name="Hesse C."/>
            <person name="Hori C."/>
            <person name="Igarashi K."/>
            <person name="Jurgens J.A."/>
            <person name="Kallen N."/>
            <person name="Kersten P."/>
            <person name="Kohler A."/>
            <person name="Kuees U."/>
            <person name="Kumar T.K.A."/>
            <person name="Kuo A."/>
            <person name="LaButti K."/>
            <person name="Larrondo L.F."/>
            <person name="Lindquist E."/>
            <person name="Ling A."/>
            <person name="Lombard V."/>
            <person name="Lucas S."/>
            <person name="Lundell T."/>
            <person name="Martin R."/>
            <person name="McLaughlin D.J."/>
            <person name="Morgenstern I."/>
            <person name="Morin E."/>
            <person name="Murat C."/>
            <person name="Nagy L.G."/>
            <person name="Nolan M."/>
            <person name="Ohm R.A."/>
            <person name="Patyshakuliyeva A."/>
            <person name="Rokas A."/>
            <person name="Ruiz-Duenas F.J."/>
            <person name="Sabat G."/>
            <person name="Salamov A."/>
            <person name="Samejima M."/>
            <person name="Schmutz J."/>
            <person name="Slot J.C."/>
            <person name="St John F."/>
            <person name="Stenlid J."/>
            <person name="Sun H."/>
            <person name="Sun S."/>
            <person name="Syed K."/>
            <person name="Tsang A."/>
            <person name="Wiebenga A."/>
            <person name="Young D."/>
            <person name="Pisabarro A."/>
            <person name="Eastwood D.C."/>
            <person name="Martin F."/>
            <person name="Cullen D."/>
            <person name="Grigoriev I.V."/>
            <person name="Hibbett D.S."/>
        </authorList>
    </citation>
    <scope>NUCLEOTIDE SEQUENCE [LARGE SCALE GENOMIC DNA]</scope>
    <source>
        <strain evidence="2 3">MD-104</strain>
    </source>
</reference>
<evidence type="ECO:0000313" key="2">
    <source>
        <dbReference type="EMBL" id="PCH41323.1"/>
    </source>
</evidence>
<accession>A0A2H3JN45</accession>
<protein>
    <submittedName>
        <fullName evidence="2">Uncharacterized protein</fullName>
    </submittedName>
</protein>
<dbReference type="PANTHER" id="PTHR35316">
    <property type="entry name" value="28S RIBOSOMAL S34 PROTEIN"/>
    <property type="match status" value="1"/>
</dbReference>
<dbReference type="PANTHER" id="PTHR35316:SF1">
    <property type="entry name" value="28S RIBOSOMAL S34 PROTEIN"/>
    <property type="match status" value="1"/>
</dbReference>
<dbReference type="OrthoDB" id="16434at2759"/>
<keyword evidence="3" id="KW-1185">Reference proteome</keyword>
<sequence length="123" mass="13705">MTTPAVAAAIRKLLPKQVPPSLSSQPGNLYQVLARYPQDGVGQRVYQTVWGVKGIEGSYWEVTRTKLKLEGNHGKAWGKLYWKGKQVSEKEERITGGLKRRWASGESRAAPNFVPRTPTPRSS</sequence>
<dbReference type="OMA" id="PQDGVGQ"/>
<dbReference type="GO" id="GO:0003735">
    <property type="term" value="F:structural constituent of ribosome"/>
    <property type="evidence" value="ECO:0007669"/>
    <property type="project" value="InterPro"/>
</dbReference>
<evidence type="ECO:0000313" key="3">
    <source>
        <dbReference type="Proteomes" id="UP000218811"/>
    </source>
</evidence>
<organism evidence="2 3">
    <name type="scientific">Wolfiporia cocos (strain MD-104)</name>
    <name type="common">Brown rot fungus</name>
    <dbReference type="NCBI Taxonomy" id="742152"/>
    <lineage>
        <taxon>Eukaryota</taxon>
        <taxon>Fungi</taxon>
        <taxon>Dikarya</taxon>
        <taxon>Basidiomycota</taxon>
        <taxon>Agaricomycotina</taxon>
        <taxon>Agaricomycetes</taxon>
        <taxon>Polyporales</taxon>
        <taxon>Phaeolaceae</taxon>
        <taxon>Wolfiporia</taxon>
    </lineage>
</organism>